<comment type="caution">
    <text evidence="3">The sequence shown here is derived from an EMBL/GenBank/DDBJ whole genome shotgun (WGS) entry which is preliminary data.</text>
</comment>
<sequence>MKRFEEMVAQAQQSAEAAAKSEQNAKSHADNAAGSAQQTAQDVTATETARDDAERFAENARQDAVATAEDRKATAEDVTSTGANAAAAGQSAQDAAGYARAAEQAKTDIDITLAGTLKTVNHLSEIAAAGQNAQQESRYNLGLKDAATMDVQSSIYDRTEGRVAMPGAFGYGAFFRTIKMFSADTVAAKAENARDVFVWGDASNQQVHMTMAQAGELVAAMAQAQVDRNDEIYRRQREKKEALDTLEDLDVIRAFNVE</sequence>
<evidence type="ECO:0000256" key="1">
    <source>
        <dbReference type="SAM" id="MobiDB-lite"/>
    </source>
</evidence>
<organism evidence="3">
    <name type="scientific">Salmonella enteritidis</name>
    <dbReference type="NCBI Taxonomy" id="149539"/>
    <lineage>
        <taxon>Bacteria</taxon>
        <taxon>Pseudomonadati</taxon>
        <taxon>Pseudomonadota</taxon>
        <taxon>Gammaproteobacteria</taxon>
        <taxon>Enterobacterales</taxon>
        <taxon>Enterobacteriaceae</taxon>
        <taxon>Salmonella</taxon>
    </lineage>
</organism>
<accession>A0A725P0Q0</accession>
<feature type="domain" description="DUF4376" evidence="2">
    <location>
        <begin position="187"/>
        <end position="250"/>
    </location>
</feature>
<proteinExistence type="predicted"/>
<dbReference type="InterPro" id="IPR025484">
    <property type="entry name" value="DUF4376"/>
</dbReference>
<gene>
    <name evidence="3" type="ORF">G2730_01705</name>
</gene>
<evidence type="ECO:0000313" key="3">
    <source>
        <dbReference type="EMBL" id="HAE0947533.1"/>
    </source>
</evidence>
<protein>
    <submittedName>
        <fullName evidence="3">DUF4376 domain-containing protein</fullName>
    </submittedName>
</protein>
<feature type="region of interest" description="Disordered" evidence="1">
    <location>
        <begin position="1"/>
        <end position="90"/>
    </location>
</feature>
<feature type="compositionally biased region" description="Basic and acidic residues" evidence="1">
    <location>
        <begin position="48"/>
        <end position="61"/>
    </location>
</feature>
<dbReference type="AlphaFoldDB" id="A0A725P0Q0"/>
<dbReference type="EMBL" id="DAAQUS010000001">
    <property type="protein sequence ID" value="HAE0947533.1"/>
    <property type="molecule type" value="Genomic_DNA"/>
</dbReference>
<feature type="compositionally biased region" description="Polar residues" evidence="1">
    <location>
        <begin position="34"/>
        <end position="47"/>
    </location>
</feature>
<dbReference type="Pfam" id="PF14301">
    <property type="entry name" value="DUF4376"/>
    <property type="match status" value="1"/>
</dbReference>
<name>A0A725P0Q0_SALEN</name>
<evidence type="ECO:0000259" key="2">
    <source>
        <dbReference type="Pfam" id="PF14301"/>
    </source>
</evidence>
<reference evidence="3" key="1">
    <citation type="journal article" date="2018" name="Genome Biol.">
        <title>SKESA: strategic k-mer extension for scrupulous assemblies.</title>
        <authorList>
            <person name="Souvorov A."/>
            <person name="Agarwala R."/>
            <person name="Lipman D.J."/>
        </authorList>
    </citation>
    <scope>NUCLEOTIDE SEQUENCE</scope>
    <source>
        <strain evidence="3">ILBSalm5409903</strain>
    </source>
</reference>
<reference evidence="3" key="2">
    <citation type="submission" date="2019-01" db="EMBL/GenBank/DDBJ databases">
        <authorList>
            <consortium name="NCBI Pathogen Detection Project"/>
        </authorList>
    </citation>
    <scope>NUCLEOTIDE SEQUENCE</scope>
    <source>
        <strain evidence="3">ILBSalm5409903</strain>
    </source>
</reference>
<feature type="compositionally biased region" description="Low complexity" evidence="1">
    <location>
        <begin position="9"/>
        <end position="22"/>
    </location>
</feature>